<keyword evidence="3" id="KW-1185">Reference proteome</keyword>
<feature type="domain" description="SUF system FeS cluster assembly SufBD core" evidence="1">
    <location>
        <begin position="147"/>
        <end position="375"/>
    </location>
</feature>
<dbReference type="KEGG" id="ock:EXM22_12820"/>
<dbReference type="AlphaFoldDB" id="A0A5C1QPA7"/>
<accession>A0A5C1QPA7</accession>
<dbReference type="InterPro" id="IPR037284">
    <property type="entry name" value="SUF_FeS_clus_asmbl_SufBD_sf"/>
</dbReference>
<dbReference type="GO" id="GO:0016226">
    <property type="term" value="P:iron-sulfur cluster assembly"/>
    <property type="evidence" value="ECO:0007669"/>
    <property type="project" value="InterPro"/>
</dbReference>
<name>A0A5C1QPA7_9SPIO</name>
<organism evidence="2 3">
    <name type="scientific">Oceanispirochaeta crateris</name>
    <dbReference type="NCBI Taxonomy" id="2518645"/>
    <lineage>
        <taxon>Bacteria</taxon>
        <taxon>Pseudomonadati</taxon>
        <taxon>Spirochaetota</taxon>
        <taxon>Spirochaetia</taxon>
        <taxon>Spirochaetales</taxon>
        <taxon>Spirochaetaceae</taxon>
        <taxon>Oceanispirochaeta</taxon>
    </lineage>
</organism>
<dbReference type="NCBIfam" id="TIGR01981">
    <property type="entry name" value="sufD"/>
    <property type="match status" value="1"/>
</dbReference>
<evidence type="ECO:0000313" key="3">
    <source>
        <dbReference type="Proteomes" id="UP000324209"/>
    </source>
</evidence>
<dbReference type="PANTHER" id="PTHR43575:SF1">
    <property type="entry name" value="PROTEIN ABCI7, CHLOROPLASTIC"/>
    <property type="match status" value="1"/>
</dbReference>
<dbReference type="RefSeq" id="WP_149486909.1">
    <property type="nucleotide sequence ID" value="NZ_CP036150.1"/>
</dbReference>
<dbReference type="EMBL" id="CP036150">
    <property type="protein sequence ID" value="QEN08830.1"/>
    <property type="molecule type" value="Genomic_DNA"/>
</dbReference>
<sequence>MMMNTYTEAATAVLNKMNWPDKKNEIWRRTPVGLLDPINFKSPVTAEELQTPVQIPIEEAGGMLIYSGSSLRVNEPGDAEGCPQVLSPEEGIERYPDEKDFFFPGEWSDRFDAWNSSETTHSLFLDFPKGKVMEKPFILRMDSLSRDRFSAPRIFVRFGDGWQGRLIVVYSGSAEGQDKELVNSSLRIWAGKNSHVSLAEVQTLGIESRLVQNSLILLNRDAYMNHSQFQIGASAVKNNTVFHLMGEGAELQAGSVYTSGKDQHKDIRLEQRHFAPQTTSRALYKGAVSRRGRSVFQGMIQVEHEAPGTDAYLSNKNLVLTKGSRADAIPGLKILVDDVKCSHGSTTGKLDPSQLFYLMSRGIPKSEAVRILTEGMFEELIVRHSELPADWLRDRIAHSLEPGEN</sequence>
<dbReference type="PANTHER" id="PTHR43575">
    <property type="entry name" value="PROTEIN ABCI7, CHLOROPLASTIC"/>
    <property type="match status" value="1"/>
</dbReference>
<dbReference type="InterPro" id="IPR000825">
    <property type="entry name" value="SUF_FeS_clus_asmbl_SufBD_core"/>
</dbReference>
<dbReference type="Proteomes" id="UP000324209">
    <property type="component" value="Chromosome"/>
</dbReference>
<proteinExistence type="predicted"/>
<gene>
    <name evidence="2" type="primary">sufD</name>
    <name evidence="2" type="ORF">EXM22_12820</name>
</gene>
<dbReference type="InterPro" id="IPR055346">
    <property type="entry name" value="Fe-S_cluster_assembly_SufBD"/>
</dbReference>
<protein>
    <submittedName>
        <fullName evidence="2">Fe-S cluster assembly protein SufD</fullName>
    </submittedName>
</protein>
<evidence type="ECO:0000259" key="1">
    <source>
        <dbReference type="Pfam" id="PF01458"/>
    </source>
</evidence>
<dbReference type="Pfam" id="PF01458">
    <property type="entry name" value="SUFBD_core"/>
    <property type="match status" value="1"/>
</dbReference>
<reference evidence="2 3" key="1">
    <citation type="submission" date="2019-02" db="EMBL/GenBank/DDBJ databases">
        <title>Complete Genome Sequence and Methylome Analysis of free living Spirochaetas.</title>
        <authorList>
            <person name="Fomenkov A."/>
            <person name="Dubinina G."/>
            <person name="Leshcheva N."/>
            <person name="Mikheeva N."/>
            <person name="Grabovich M."/>
            <person name="Vincze T."/>
            <person name="Roberts R.J."/>
        </authorList>
    </citation>
    <scope>NUCLEOTIDE SEQUENCE [LARGE SCALE GENOMIC DNA]</scope>
    <source>
        <strain evidence="2 3">K2</strain>
    </source>
</reference>
<dbReference type="OrthoDB" id="9768262at2"/>
<dbReference type="InterPro" id="IPR011542">
    <property type="entry name" value="SUF_FeS_clus_asmbl_SufD"/>
</dbReference>
<dbReference type="SUPFAM" id="SSF101960">
    <property type="entry name" value="Stabilizer of iron transporter SufD"/>
    <property type="match status" value="1"/>
</dbReference>
<evidence type="ECO:0000313" key="2">
    <source>
        <dbReference type="EMBL" id="QEN08830.1"/>
    </source>
</evidence>